<dbReference type="Pfam" id="PF02452">
    <property type="entry name" value="PemK_toxin"/>
    <property type="match status" value="1"/>
</dbReference>
<dbReference type="GO" id="GO:0003677">
    <property type="term" value="F:DNA binding"/>
    <property type="evidence" value="ECO:0007669"/>
    <property type="project" value="InterPro"/>
</dbReference>
<dbReference type="AlphaFoldDB" id="A0A0H5Q254"/>
<dbReference type="InterPro" id="IPR011067">
    <property type="entry name" value="Plasmid_toxin/cell-grow_inhib"/>
</dbReference>
<dbReference type="Gene3D" id="2.30.30.110">
    <property type="match status" value="1"/>
</dbReference>
<evidence type="ECO:0000313" key="1">
    <source>
        <dbReference type="EMBL" id="CRY95455.1"/>
    </source>
</evidence>
<organism evidence="1">
    <name type="scientific">uncultured prokaryote</name>
    <dbReference type="NCBI Taxonomy" id="198431"/>
    <lineage>
        <taxon>unclassified sequences</taxon>
        <taxon>environmental samples</taxon>
    </lineage>
</organism>
<geneLocation type="plasmid" evidence="1">
    <name>pRGRH0629</name>
</geneLocation>
<reference evidence="1" key="2">
    <citation type="submission" date="2015-07" db="EMBL/GenBank/DDBJ databases">
        <title>Plasmids, circular viruses and viroids from rat gut.</title>
        <authorList>
            <person name="Jorgensen T.J."/>
            <person name="Hansen M.A."/>
            <person name="Xu Z."/>
            <person name="Tabak M.A."/>
            <person name="Sorensen S.J."/>
            <person name="Hansen L.H."/>
        </authorList>
    </citation>
    <scope>NUCLEOTIDE SEQUENCE</scope>
    <source>
        <plasmid evidence="1">pRGRH0629</plasmid>
    </source>
</reference>
<name>A0A0H5Q254_9ZZZZ</name>
<dbReference type="InterPro" id="IPR003477">
    <property type="entry name" value="PemK-like"/>
</dbReference>
<dbReference type="SUPFAM" id="SSF50118">
    <property type="entry name" value="Cell growth inhibitor/plasmid maintenance toxic component"/>
    <property type="match status" value="1"/>
</dbReference>
<accession>A0A0H5Q254</accession>
<keyword evidence="1" id="KW-0614">Plasmid</keyword>
<sequence>MSREEPPERPPWVKPRITAAPKIRQVYWCDFWEDARLPEMWKTRPVIVVSYKNTLHGPCLIVPTSTEPQEGNPWAHKISVTFDGVQSWAICNQPSTVSPSRFSQFKGRIPLLPQADFNEVLERLTKWLPKPFVIEN</sequence>
<protein>
    <recommendedName>
        <fullName evidence="2">Type II toxin-antitoxin system PemK/MazF family toxin</fullName>
    </recommendedName>
</protein>
<evidence type="ECO:0008006" key="2">
    <source>
        <dbReference type="Google" id="ProtNLM"/>
    </source>
</evidence>
<dbReference type="EMBL" id="LN853256">
    <property type="protein sequence ID" value="CRY95455.1"/>
    <property type="molecule type" value="Genomic_DNA"/>
</dbReference>
<reference evidence="1" key="1">
    <citation type="submission" date="2015-06" db="EMBL/GenBank/DDBJ databases">
        <authorList>
            <person name="Joergensen T."/>
        </authorList>
    </citation>
    <scope>NUCLEOTIDE SEQUENCE</scope>
    <source>
        <plasmid evidence="1">pRGRH0629</plasmid>
    </source>
</reference>
<proteinExistence type="predicted"/>